<name>A0AB32ZX71_ALTME</name>
<evidence type="ECO:0000313" key="3">
    <source>
        <dbReference type="Proteomes" id="UP000006296"/>
    </source>
</evidence>
<reference evidence="3" key="1">
    <citation type="journal article" date="2012" name="Sci. Rep.">
        <title>Genomes of surface isolates of Alteromonas macleodii: the life of a widespread marine opportunistic copiotroph.</title>
        <authorList>
            <person name="Lopez-Perez M."/>
            <person name="Gonzaga A."/>
            <person name="Martin-Cuadrado A.B."/>
            <person name="Onyshchenko O."/>
            <person name="Ghavidel A."/>
            <person name="Ghai R."/>
            <person name="Rodriguez-Valera F."/>
        </authorList>
    </citation>
    <scope>NUCLEOTIDE SEQUENCE [LARGE SCALE GENOMIC DNA]</scope>
    <source>
        <strain evidence="3">English Channel 673</strain>
    </source>
</reference>
<dbReference type="CDD" id="cd05233">
    <property type="entry name" value="SDR_c"/>
    <property type="match status" value="1"/>
</dbReference>
<dbReference type="Pfam" id="PF13561">
    <property type="entry name" value="adh_short_C2"/>
    <property type="match status" value="1"/>
</dbReference>
<dbReference type="InterPro" id="IPR002347">
    <property type="entry name" value="SDR_fam"/>
</dbReference>
<accession>A0AB32ZX71</accession>
<dbReference type="PRINTS" id="PR00081">
    <property type="entry name" value="GDHRDH"/>
</dbReference>
<dbReference type="EMBL" id="CP003844">
    <property type="protein sequence ID" value="AFT74069.1"/>
    <property type="molecule type" value="Genomic_DNA"/>
</dbReference>
<dbReference type="PANTHER" id="PTHR43975:SF2">
    <property type="entry name" value="EG:BACR7A4.14 PROTEIN-RELATED"/>
    <property type="match status" value="1"/>
</dbReference>
<dbReference type="InterPro" id="IPR036291">
    <property type="entry name" value="NAD(P)-bd_dom_sf"/>
</dbReference>
<gene>
    <name evidence="2" type="ordered locus">AMEC673_06870</name>
</gene>
<dbReference type="AlphaFoldDB" id="A0AB32ZX71"/>
<evidence type="ECO:0000256" key="1">
    <source>
        <dbReference type="ARBA" id="ARBA00006484"/>
    </source>
</evidence>
<dbReference type="FunFam" id="3.40.50.720:FF:000084">
    <property type="entry name" value="Short-chain dehydrogenase reductase"/>
    <property type="match status" value="1"/>
</dbReference>
<protein>
    <submittedName>
        <fullName evidence="2">3-oxoacyl-(Acyl-carrier-protein) reductase</fullName>
    </submittedName>
</protein>
<proteinExistence type="inferred from homology"/>
<dbReference type="RefSeq" id="WP_014976145.1">
    <property type="nucleotide sequence ID" value="NC_018678.1"/>
</dbReference>
<organism evidence="2 3">
    <name type="scientific">Alteromonas macleodii (strain English Channel 673)</name>
    <dbReference type="NCBI Taxonomy" id="1004788"/>
    <lineage>
        <taxon>Bacteria</taxon>
        <taxon>Pseudomonadati</taxon>
        <taxon>Pseudomonadota</taxon>
        <taxon>Gammaproteobacteria</taxon>
        <taxon>Alteromonadales</taxon>
        <taxon>Alteromonadaceae</taxon>
        <taxon>Alteromonas/Salinimonas group</taxon>
        <taxon>Alteromonas</taxon>
    </lineage>
</organism>
<evidence type="ECO:0000313" key="2">
    <source>
        <dbReference type="EMBL" id="AFT74069.1"/>
    </source>
</evidence>
<dbReference type="PRINTS" id="PR00080">
    <property type="entry name" value="SDRFAMILY"/>
</dbReference>
<dbReference type="PANTHER" id="PTHR43975">
    <property type="entry name" value="ZGC:101858"/>
    <property type="match status" value="1"/>
</dbReference>
<dbReference type="Proteomes" id="UP000006296">
    <property type="component" value="Chromosome"/>
</dbReference>
<dbReference type="Gene3D" id="3.40.50.720">
    <property type="entry name" value="NAD(P)-binding Rossmann-like Domain"/>
    <property type="match status" value="1"/>
</dbReference>
<dbReference type="KEGG" id="amg:AMEC673_06870"/>
<comment type="similarity">
    <text evidence="1">Belongs to the short-chain dehydrogenases/reductases (SDR) family.</text>
</comment>
<dbReference type="SUPFAM" id="SSF51735">
    <property type="entry name" value="NAD(P)-binding Rossmann-fold domains"/>
    <property type="match status" value="1"/>
</dbReference>
<sequence>MSLLNDFCENRNALIVGGSSGIGLATAKLLANEGVNVVLVGKNGSKLEEAVKAVSTFTNVSTISINAVQVDLYKPADVQKLIKYVEDAAVPFHYLINAAGYFNPKPFLQHTCEDYDVYHDLNKSLFFITQAVAKRMSQHSVGSIVNVGSMWAKQAVKATPSSAYSMAKAALHSLTQHLAMELADDGIRVNAVSPAVVKTPIYNAFVPEEQTDEVLEGFNAFHPIGRIGTPEDVAHGILYLLSERANWTTGTVLDIDGGVMAGRN</sequence>